<accession>A0A0F9EA72</accession>
<organism evidence="3">
    <name type="scientific">marine sediment metagenome</name>
    <dbReference type="NCBI Taxonomy" id="412755"/>
    <lineage>
        <taxon>unclassified sequences</taxon>
        <taxon>metagenomes</taxon>
        <taxon>ecological metagenomes</taxon>
    </lineage>
</organism>
<protein>
    <recommendedName>
        <fullName evidence="2">CBM-cenC domain-containing protein</fullName>
    </recommendedName>
</protein>
<reference evidence="3" key="1">
    <citation type="journal article" date="2015" name="Nature">
        <title>Complex archaea that bridge the gap between prokaryotes and eukaryotes.</title>
        <authorList>
            <person name="Spang A."/>
            <person name="Saw J.H."/>
            <person name="Jorgensen S.L."/>
            <person name="Zaremba-Niedzwiedzka K."/>
            <person name="Martijn J."/>
            <person name="Lind A.E."/>
            <person name="van Eijk R."/>
            <person name="Schleper C."/>
            <person name="Guy L."/>
            <person name="Ettema T.J."/>
        </authorList>
    </citation>
    <scope>NUCLEOTIDE SEQUENCE</scope>
</reference>
<dbReference type="InterPro" id="IPR008979">
    <property type="entry name" value="Galactose-bd-like_sf"/>
</dbReference>
<dbReference type="Pfam" id="PF02018">
    <property type="entry name" value="CBM_4_9"/>
    <property type="match status" value="1"/>
</dbReference>
<comment type="caution">
    <text evidence="3">The sequence shown here is derived from an EMBL/GenBank/DDBJ whole genome shotgun (WGS) entry which is preliminary data.</text>
</comment>
<dbReference type="InterPro" id="IPR003305">
    <property type="entry name" value="CenC_carb-bd"/>
</dbReference>
<keyword evidence="1" id="KW-0378">Hydrolase</keyword>
<sequence>MTKKPAQRYGQNLAKNPGFEDWAQNAIGSWKTTITGASTITEDTSIFYDGLSSVKVFTASGASAFINQRISITTGETVKFKFWLRCSNLLPIRLRSYWGADPAGTLSEQITVAVINTWEQFERTITWSANDTGIFFENNSSNYTWWLDNTEVQVLEYVPTFNLTGIEEKIQILQNILADNLSWLEYSFGKCERHETEEGGEIIVKPVIFNDNTTDAQDMRPSDDFESYAFWDVIDPGRTEAPGEERSVRKYIMWEYDVALIIWANLKRIEDSSYIETKAQFREDVLNVFETKLIAQNVDFMPTENFDRDINQIFLGYTLDKSWNINKWPYIAFRFNGTVRFNRKCPVDNTYSRTTCK</sequence>
<evidence type="ECO:0000256" key="1">
    <source>
        <dbReference type="ARBA" id="ARBA00022801"/>
    </source>
</evidence>
<feature type="domain" description="CBM-cenC" evidence="2">
    <location>
        <begin position="11"/>
        <end position="134"/>
    </location>
</feature>
<dbReference type="Gene3D" id="2.60.120.260">
    <property type="entry name" value="Galactose-binding domain-like"/>
    <property type="match status" value="1"/>
</dbReference>
<dbReference type="AlphaFoldDB" id="A0A0F9EA72"/>
<dbReference type="GO" id="GO:0016798">
    <property type="term" value="F:hydrolase activity, acting on glycosyl bonds"/>
    <property type="evidence" value="ECO:0007669"/>
    <property type="project" value="InterPro"/>
</dbReference>
<dbReference type="EMBL" id="LAZR01025738">
    <property type="protein sequence ID" value="KKL70953.1"/>
    <property type="molecule type" value="Genomic_DNA"/>
</dbReference>
<dbReference type="SUPFAM" id="SSF49785">
    <property type="entry name" value="Galactose-binding domain-like"/>
    <property type="match status" value="1"/>
</dbReference>
<evidence type="ECO:0000259" key="2">
    <source>
        <dbReference type="Pfam" id="PF02018"/>
    </source>
</evidence>
<proteinExistence type="predicted"/>
<name>A0A0F9EA72_9ZZZZ</name>
<gene>
    <name evidence="3" type="ORF">LCGC14_2099760</name>
</gene>
<evidence type="ECO:0000313" key="3">
    <source>
        <dbReference type="EMBL" id="KKL70953.1"/>
    </source>
</evidence>